<evidence type="ECO:0000313" key="2">
    <source>
        <dbReference type="Proteomes" id="UP000887116"/>
    </source>
</evidence>
<reference evidence="1" key="1">
    <citation type="submission" date="2020-07" db="EMBL/GenBank/DDBJ databases">
        <title>Multicomponent nature underlies the extraordinary mechanical properties of spider dragline silk.</title>
        <authorList>
            <person name="Kono N."/>
            <person name="Nakamura H."/>
            <person name="Mori M."/>
            <person name="Yoshida Y."/>
            <person name="Ohtoshi R."/>
            <person name="Malay A.D."/>
            <person name="Moran D.A.P."/>
            <person name="Tomita M."/>
            <person name="Numata K."/>
            <person name="Arakawa K."/>
        </authorList>
    </citation>
    <scope>NUCLEOTIDE SEQUENCE</scope>
</reference>
<evidence type="ECO:0000313" key="1">
    <source>
        <dbReference type="EMBL" id="GFR15573.1"/>
    </source>
</evidence>
<sequence length="116" mass="13023">MARKYCQVYKADLAYIGRNSTFIMDFDSENKYWVKEDSIPAVAVTPTPGCPYIFQQICRAVVLARTNQRKYLSVSSGTDSTISLWHASAGDFEAQWDRGGDSSFIDFLSESLSESL</sequence>
<dbReference type="Proteomes" id="UP000887116">
    <property type="component" value="Unassembled WGS sequence"/>
</dbReference>
<accession>A0A8X6H3P1</accession>
<dbReference type="EMBL" id="BMAO01027263">
    <property type="protein sequence ID" value="GFR15573.1"/>
    <property type="molecule type" value="Genomic_DNA"/>
</dbReference>
<proteinExistence type="predicted"/>
<dbReference type="AlphaFoldDB" id="A0A8X6H3P1"/>
<protein>
    <submittedName>
        <fullName evidence="1">Uncharacterized protein</fullName>
    </submittedName>
</protein>
<name>A0A8X6H3P1_TRICU</name>
<comment type="caution">
    <text evidence="1">The sequence shown here is derived from an EMBL/GenBank/DDBJ whole genome shotgun (WGS) entry which is preliminary data.</text>
</comment>
<organism evidence="1 2">
    <name type="scientific">Trichonephila clavata</name>
    <name type="common">Joro spider</name>
    <name type="synonym">Nephila clavata</name>
    <dbReference type="NCBI Taxonomy" id="2740835"/>
    <lineage>
        <taxon>Eukaryota</taxon>
        <taxon>Metazoa</taxon>
        <taxon>Ecdysozoa</taxon>
        <taxon>Arthropoda</taxon>
        <taxon>Chelicerata</taxon>
        <taxon>Arachnida</taxon>
        <taxon>Araneae</taxon>
        <taxon>Araneomorphae</taxon>
        <taxon>Entelegynae</taxon>
        <taxon>Araneoidea</taxon>
        <taxon>Nephilidae</taxon>
        <taxon>Trichonephila</taxon>
    </lineage>
</organism>
<keyword evidence="2" id="KW-1185">Reference proteome</keyword>
<gene>
    <name evidence="1" type="ORF">TNCT_476201</name>
</gene>
<dbReference type="OrthoDB" id="6153550at2759"/>